<organism evidence="6 7">
    <name type="scientific">Candidatus Komeilibacteria bacterium CG11_big_fil_rev_8_21_14_0_20_36_20</name>
    <dbReference type="NCBI Taxonomy" id="1974477"/>
    <lineage>
        <taxon>Bacteria</taxon>
        <taxon>Candidatus Komeiliibacteriota</taxon>
    </lineage>
</organism>
<dbReference type="InterPro" id="IPR050076">
    <property type="entry name" value="ArchSynthase1/Queuine_TRR"/>
</dbReference>
<dbReference type="UniPathway" id="UPA00392"/>
<dbReference type="SUPFAM" id="SSF51713">
    <property type="entry name" value="tRNA-guanine transglycosylase"/>
    <property type="match status" value="1"/>
</dbReference>
<dbReference type="NCBIfam" id="TIGR00449">
    <property type="entry name" value="tgt_general"/>
    <property type="match status" value="1"/>
</dbReference>
<feature type="active site" description="Proton acceptor" evidence="4">
    <location>
        <position position="90"/>
    </location>
</feature>
<feature type="binding site" evidence="4">
    <location>
        <position position="144"/>
    </location>
    <ligand>
        <name>substrate</name>
    </ligand>
</feature>
<dbReference type="Pfam" id="PF01702">
    <property type="entry name" value="TGT"/>
    <property type="match status" value="1"/>
</dbReference>
<feature type="domain" description="tRNA-guanine(15) transglycosylase-like" evidence="5">
    <location>
        <begin position="12"/>
        <end position="366"/>
    </location>
</feature>
<dbReference type="PANTHER" id="PTHR46499:SF1">
    <property type="entry name" value="QUEUINE TRNA-RIBOSYLTRANSFERASE"/>
    <property type="match status" value="1"/>
</dbReference>
<comment type="catalytic activity">
    <reaction evidence="4">
        <text>7-aminomethyl-7-carbaguanine + guanosine(34) in tRNA = 7-aminomethyl-7-carbaguanosine(34) in tRNA + guanine</text>
        <dbReference type="Rhea" id="RHEA:24104"/>
        <dbReference type="Rhea" id="RHEA-COMP:10341"/>
        <dbReference type="Rhea" id="RHEA-COMP:10342"/>
        <dbReference type="ChEBI" id="CHEBI:16235"/>
        <dbReference type="ChEBI" id="CHEBI:58703"/>
        <dbReference type="ChEBI" id="CHEBI:74269"/>
        <dbReference type="ChEBI" id="CHEBI:82833"/>
        <dbReference type="EC" id="2.4.2.29"/>
    </reaction>
</comment>
<evidence type="ECO:0000259" key="5">
    <source>
        <dbReference type="Pfam" id="PF01702"/>
    </source>
</evidence>
<dbReference type="GO" id="GO:0005737">
    <property type="term" value="C:cytoplasm"/>
    <property type="evidence" value="ECO:0007669"/>
    <property type="project" value="TreeGrafter"/>
</dbReference>
<proteinExistence type="inferred from homology"/>
<dbReference type="HAMAP" id="MF_00168">
    <property type="entry name" value="Q_tRNA_Tgt"/>
    <property type="match status" value="1"/>
</dbReference>
<dbReference type="Proteomes" id="UP000230564">
    <property type="component" value="Unassembled WGS sequence"/>
</dbReference>
<keyword evidence="2 4" id="KW-0808">Transferase</keyword>
<feature type="region of interest" description="RNA binding; important for wobble base 34 recognition" evidence="4">
    <location>
        <begin position="276"/>
        <end position="280"/>
    </location>
</feature>
<comment type="similarity">
    <text evidence="4">Belongs to the queuine tRNA-ribosyltransferase family.</text>
</comment>
<feature type="binding site" evidence="4">
    <location>
        <begin position="90"/>
        <end position="94"/>
    </location>
    <ligand>
        <name>substrate</name>
    </ligand>
</feature>
<evidence type="ECO:0000313" key="6">
    <source>
        <dbReference type="EMBL" id="PIR07126.1"/>
    </source>
</evidence>
<sequence length="366" mass="41366">MFKLLKQSKKSQARLGVLKTAHGNIDTPFFMPIATKAAVKSVTTQEVKNLGAQIILSNTYHNYLRPGLEVFKKIGGLHNFMDTNLPLLTDSGGYQVFSLSDLRKIKGDDIEFKSHLDGSQHILNPKKVIDIQVAMGSDIMMVLDECVALPTTRAKALKAVERTTRWAQISWDYKNKLNQKSAKINKQLIFGIIQGADFKDLRLKSVKEITALPFHGFAIGGLAVGESNKVMYQVLDYTSPALPENKPRYLMGLGYPENIIEAVKRGMDMFDCVIPTREARHGKLFIRTKQTLKGKFYKTINIINSKFKTDQASINNTNLKNYSKAYLHHLFKTEEILGMRLATLHNLDFYLQLMRDIRGAIKKGEL</sequence>
<feature type="binding site" evidence="4">
    <location>
        <position position="194"/>
    </location>
    <ligand>
        <name>substrate</name>
    </ligand>
</feature>
<reference evidence="6 7" key="1">
    <citation type="submission" date="2017-09" db="EMBL/GenBank/DDBJ databases">
        <title>Depth-based differentiation of microbial function through sediment-hosted aquifers and enrichment of novel symbionts in the deep terrestrial subsurface.</title>
        <authorList>
            <person name="Probst A.J."/>
            <person name="Ladd B."/>
            <person name="Jarett J.K."/>
            <person name="Geller-Mcgrath D.E."/>
            <person name="Sieber C.M."/>
            <person name="Emerson J.B."/>
            <person name="Anantharaman K."/>
            <person name="Thomas B.C."/>
            <person name="Malmstrom R."/>
            <person name="Stieglmeier M."/>
            <person name="Klingl A."/>
            <person name="Woyke T."/>
            <person name="Ryan C.M."/>
            <person name="Banfield J.F."/>
        </authorList>
    </citation>
    <scope>NUCLEOTIDE SEQUENCE [LARGE SCALE GENOMIC DNA]</scope>
    <source>
        <strain evidence="6">CG11_big_fil_rev_8_21_14_0_20_36_20</strain>
    </source>
</reference>
<evidence type="ECO:0000256" key="2">
    <source>
        <dbReference type="ARBA" id="ARBA00022679"/>
    </source>
</evidence>
<comment type="function">
    <text evidence="4">Catalyzes the base-exchange of a guanine (G) residue with the queuine precursor 7-aminomethyl-7-deazaguanine (PreQ1) at position 34 (anticodon wobble position) in tRNAs with GU(N) anticodons (tRNA-Asp, -Asn, -His and -Tyr). Catalysis occurs through a double-displacement mechanism. The nucleophile active site attacks the C1' of nucleotide 34 to detach the guanine base from the RNA, forming a covalent enzyme-RNA intermediate. The proton acceptor active site deprotonates the incoming PreQ1, allowing a nucleophilic attack on the C1' of the ribose to form the product. After dissociation, two additional enzymatic reactions on the tRNA convert PreQ1 to queuine (Q), resulting in the hypermodified nucleoside queuosine (7-(((4,5-cis-dihydroxy-2-cyclopenten-1-yl)amino)methyl)-7-deazaguanosine).</text>
</comment>
<dbReference type="EC" id="2.4.2.29" evidence="4"/>
<gene>
    <name evidence="4" type="primary">tgt</name>
    <name evidence="6" type="ORF">COV55_01705</name>
</gene>
<keyword evidence="1 4" id="KW-0328">Glycosyltransferase</keyword>
<comment type="caution">
    <text evidence="4">Lacks conserved residue(s) required for the propagation of feature annotation.</text>
</comment>
<feature type="binding site" evidence="4">
    <location>
        <position position="221"/>
    </location>
    <ligand>
        <name>substrate</name>
    </ligand>
</feature>
<dbReference type="AlphaFoldDB" id="A0A2H0NGC5"/>
<evidence type="ECO:0000256" key="3">
    <source>
        <dbReference type="ARBA" id="ARBA00022694"/>
    </source>
</evidence>
<accession>A0A2H0NGC5</accession>
<dbReference type="Gene3D" id="3.20.20.105">
    <property type="entry name" value="Queuine tRNA-ribosyltransferase-like"/>
    <property type="match status" value="1"/>
</dbReference>
<dbReference type="PANTHER" id="PTHR46499">
    <property type="entry name" value="QUEUINE TRNA-RIBOSYLTRANSFERASE"/>
    <property type="match status" value="1"/>
</dbReference>
<protein>
    <recommendedName>
        <fullName evidence="4">Queuine tRNA-ribosyltransferase</fullName>
        <ecNumber evidence="4">2.4.2.29</ecNumber>
    </recommendedName>
    <alternativeName>
        <fullName evidence="4">Guanine insertion enzyme</fullName>
    </alternativeName>
    <alternativeName>
        <fullName evidence="4">tRNA-guanine transglycosylase</fullName>
    </alternativeName>
</protein>
<evidence type="ECO:0000256" key="1">
    <source>
        <dbReference type="ARBA" id="ARBA00022676"/>
    </source>
</evidence>
<keyword evidence="4" id="KW-0671">Queuosine biosynthesis</keyword>
<dbReference type="NCBIfam" id="TIGR00430">
    <property type="entry name" value="Q_tRNA_tgt"/>
    <property type="match status" value="1"/>
</dbReference>
<keyword evidence="3 4" id="KW-0819">tRNA processing</keyword>
<dbReference type="EMBL" id="PCWQ01000007">
    <property type="protein sequence ID" value="PIR07126.1"/>
    <property type="molecule type" value="Genomic_DNA"/>
</dbReference>
<evidence type="ECO:0000313" key="7">
    <source>
        <dbReference type="Proteomes" id="UP000230564"/>
    </source>
</evidence>
<comment type="caution">
    <text evidence="6">The sequence shown here is derived from an EMBL/GenBank/DDBJ whole genome shotgun (WGS) entry which is preliminary data.</text>
</comment>
<dbReference type="GO" id="GO:0008616">
    <property type="term" value="P:tRNA queuosine(34) biosynthetic process"/>
    <property type="evidence" value="ECO:0007669"/>
    <property type="project" value="UniProtKB-UniRule"/>
</dbReference>
<comment type="pathway">
    <text evidence="4">tRNA modification; tRNA-queuosine biosynthesis.</text>
</comment>
<dbReference type="GO" id="GO:0008479">
    <property type="term" value="F:tRNA-guanosine(34) queuine transglycosylase activity"/>
    <property type="evidence" value="ECO:0007669"/>
    <property type="project" value="UniProtKB-UniRule"/>
</dbReference>
<evidence type="ECO:0000256" key="4">
    <source>
        <dbReference type="HAMAP-Rule" id="MF_00168"/>
    </source>
</evidence>
<feature type="active site" description="Nucleophile" evidence="4">
    <location>
        <position position="271"/>
    </location>
</feature>
<dbReference type="InterPro" id="IPR004803">
    <property type="entry name" value="TGT"/>
</dbReference>
<comment type="subunit">
    <text evidence="4">Homodimer. Within each dimer, one monomer is responsible for RNA recognition and catalysis, while the other monomer binds to the replacement base PreQ1.</text>
</comment>
<dbReference type="InterPro" id="IPR002616">
    <property type="entry name" value="tRNA_ribo_trans-like"/>
</dbReference>
<name>A0A2H0NGC5_9BACT</name>
<dbReference type="InterPro" id="IPR036511">
    <property type="entry name" value="TGT-like_sf"/>
</dbReference>